<keyword evidence="2" id="KW-1185">Reference proteome</keyword>
<name>A0A6A7AGS0_9PLEO</name>
<accession>A0A6A7AGS0</accession>
<organism evidence="1 2">
    <name type="scientific">Ophiobolus disseminans</name>
    <dbReference type="NCBI Taxonomy" id="1469910"/>
    <lineage>
        <taxon>Eukaryota</taxon>
        <taxon>Fungi</taxon>
        <taxon>Dikarya</taxon>
        <taxon>Ascomycota</taxon>
        <taxon>Pezizomycotina</taxon>
        <taxon>Dothideomycetes</taxon>
        <taxon>Pleosporomycetidae</taxon>
        <taxon>Pleosporales</taxon>
        <taxon>Pleosporineae</taxon>
        <taxon>Phaeosphaeriaceae</taxon>
        <taxon>Ophiobolus</taxon>
    </lineage>
</organism>
<reference evidence="1" key="1">
    <citation type="journal article" date="2020" name="Stud. Mycol.">
        <title>101 Dothideomycetes genomes: a test case for predicting lifestyles and emergence of pathogens.</title>
        <authorList>
            <person name="Haridas S."/>
            <person name="Albert R."/>
            <person name="Binder M."/>
            <person name="Bloem J."/>
            <person name="Labutti K."/>
            <person name="Salamov A."/>
            <person name="Andreopoulos B."/>
            <person name="Baker S."/>
            <person name="Barry K."/>
            <person name="Bills G."/>
            <person name="Bluhm B."/>
            <person name="Cannon C."/>
            <person name="Castanera R."/>
            <person name="Culley D."/>
            <person name="Daum C."/>
            <person name="Ezra D."/>
            <person name="Gonzalez J."/>
            <person name="Henrissat B."/>
            <person name="Kuo A."/>
            <person name="Liang C."/>
            <person name="Lipzen A."/>
            <person name="Lutzoni F."/>
            <person name="Magnuson J."/>
            <person name="Mondo S."/>
            <person name="Nolan M."/>
            <person name="Ohm R."/>
            <person name="Pangilinan J."/>
            <person name="Park H.-J."/>
            <person name="Ramirez L."/>
            <person name="Alfaro M."/>
            <person name="Sun H."/>
            <person name="Tritt A."/>
            <person name="Yoshinaga Y."/>
            <person name="Zwiers L.-H."/>
            <person name="Turgeon B."/>
            <person name="Goodwin S."/>
            <person name="Spatafora J."/>
            <person name="Crous P."/>
            <person name="Grigoriev I."/>
        </authorList>
    </citation>
    <scope>NUCLEOTIDE SEQUENCE</scope>
    <source>
        <strain evidence="1">CBS 113818</strain>
    </source>
</reference>
<feature type="non-terminal residue" evidence="1">
    <location>
        <position position="1"/>
    </location>
</feature>
<dbReference type="OrthoDB" id="3762348at2759"/>
<dbReference type="AlphaFoldDB" id="A0A6A7AGS0"/>
<dbReference type="EMBL" id="MU006217">
    <property type="protein sequence ID" value="KAF2832333.1"/>
    <property type="molecule type" value="Genomic_DNA"/>
</dbReference>
<evidence type="ECO:0000313" key="1">
    <source>
        <dbReference type="EMBL" id="KAF2832333.1"/>
    </source>
</evidence>
<dbReference type="Proteomes" id="UP000799424">
    <property type="component" value="Unassembled WGS sequence"/>
</dbReference>
<gene>
    <name evidence="1" type="ORF">CC86DRAFT_272323</name>
</gene>
<feature type="non-terminal residue" evidence="1">
    <location>
        <position position="176"/>
    </location>
</feature>
<evidence type="ECO:0000313" key="2">
    <source>
        <dbReference type="Proteomes" id="UP000799424"/>
    </source>
</evidence>
<proteinExistence type="predicted"/>
<sequence length="176" mass="20231">VQYRSYQRNISIYHFRAKYLSVAEFCSLLRRDKHGYIDCLIGTDTLAKISMPEGDKTPRHCIETAYVPNIFTQHGQRSTGSALGFRVGHKVIEWVCFDRPVDVSILNSWIATVTPDCLKVQALNVAPADDPRRLFDLVGTMPKGIQERRVRGANYEHKQWHTSLWGAKLRRMTLKL</sequence>
<protein>
    <submittedName>
        <fullName evidence="1">Uncharacterized protein</fullName>
    </submittedName>
</protein>